<evidence type="ECO:0000259" key="3">
    <source>
        <dbReference type="SMART" id="SM00327"/>
    </source>
</evidence>
<evidence type="ECO:0000256" key="1">
    <source>
        <dbReference type="SAM" id="Coils"/>
    </source>
</evidence>
<dbReference type="CDD" id="cd00198">
    <property type="entry name" value="vWFA"/>
    <property type="match status" value="1"/>
</dbReference>
<dbReference type="Proteomes" id="UP000253426">
    <property type="component" value="Unassembled WGS sequence"/>
</dbReference>
<keyword evidence="5" id="KW-1185">Reference proteome</keyword>
<dbReference type="Pfam" id="PF00092">
    <property type="entry name" value="VWA"/>
    <property type="match status" value="1"/>
</dbReference>
<organism evidence="4 5">
    <name type="scientific">Roseimicrobium gellanilyticum</name>
    <dbReference type="NCBI Taxonomy" id="748857"/>
    <lineage>
        <taxon>Bacteria</taxon>
        <taxon>Pseudomonadati</taxon>
        <taxon>Verrucomicrobiota</taxon>
        <taxon>Verrucomicrobiia</taxon>
        <taxon>Verrucomicrobiales</taxon>
        <taxon>Verrucomicrobiaceae</taxon>
        <taxon>Roseimicrobium</taxon>
    </lineage>
</organism>
<comment type="caution">
    <text evidence="4">The sequence shown here is derived from an EMBL/GenBank/DDBJ whole genome shotgun (WGS) entry which is preliminary data.</text>
</comment>
<dbReference type="InterPro" id="IPR036465">
    <property type="entry name" value="vWFA_dom_sf"/>
</dbReference>
<reference evidence="4 5" key="1">
    <citation type="submission" date="2018-06" db="EMBL/GenBank/DDBJ databases">
        <title>Genomic Encyclopedia of Type Strains, Phase IV (KMG-IV): sequencing the most valuable type-strain genomes for metagenomic binning, comparative biology and taxonomic classification.</title>
        <authorList>
            <person name="Goeker M."/>
        </authorList>
    </citation>
    <scope>NUCLEOTIDE SEQUENCE [LARGE SCALE GENOMIC DNA]</scope>
    <source>
        <strain evidence="4 5">DSM 25532</strain>
    </source>
</reference>
<dbReference type="InterPro" id="IPR002035">
    <property type="entry name" value="VWF_A"/>
</dbReference>
<feature type="coiled-coil region" evidence="1">
    <location>
        <begin position="341"/>
        <end position="368"/>
    </location>
</feature>
<proteinExistence type="predicted"/>
<dbReference type="SMART" id="SM00327">
    <property type="entry name" value="VWA"/>
    <property type="match status" value="1"/>
</dbReference>
<dbReference type="Gene3D" id="3.40.50.410">
    <property type="entry name" value="von Willebrand factor, type A domain"/>
    <property type="match status" value="1"/>
</dbReference>
<evidence type="ECO:0000256" key="2">
    <source>
        <dbReference type="SAM" id="SignalP"/>
    </source>
</evidence>
<name>A0A366H0L4_9BACT</name>
<keyword evidence="2" id="KW-0732">Signal</keyword>
<accession>A0A366H0L4</accession>
<dbReference type="OrthoDB" id="5827268at2"/>
<dbReference type="EMBL" id="QNRR01000022">
    <property type="protein sequence ID" value="RBP35381.1"/>
    <property type="molecule type" value="Genomic_DNA"/>
</dbReference>
<evidence type="ECO:0000313" key="4">
    <source>
        <dbReference type="EMBL" id="RBP35381.1"/>
    </source>
</evidence>
<dbReference type="RefSeq" id="WP_113962373.1">
    <property type="nucleotide sequence ID" value="NZ_QNRR01000022.1"/>
</dbReference>
<gene>
    <name evidence="4" type="ORF">DES53_12248</name>
</gene>
<feature type="domain" description="VWFA" evidence="3">
    <location>
        <begin position="56"/>
        <end position="255"/>
    </location>
</feature>
<dbReference type="AlphaFoldDB" id="A0A366H0L4"/>
<sequence>MKPIPKIFNTLILGGTTMFAFAMVNSRAEEVVVDKPKNPLTTKIEIEVVVDQKETPVQIALLLDTSNSMDGLIEQAKTQLWKIVNEFKDAKQGDKIPVVHVALYEYGNNNLSAGTNFVRQILPFTRDLDKVSDELFKLTTNGGSEYCGAVIREAIDNLAWDKSPNVYKAIFIAGNEPFTQGPVSADKTCGSAIAKGIVVNTIHCGSETDGANGGWRRGAHLAEGKFLTIDQDKAVVHVKAPQDEEITKLSIELNNTYIIYGARGKEGKDNQVRQDNNASTKASAGASVERAVSKASANYYNGGWDLVDGCKKGDVKLESVKEADLPEEMKKMKPEERAAYIEQKCAEREKLQVRIRELNKERQGYVATQQKEKGEGKTLDTAIGNAVREQASTRAEITFNK</sequence>
<evidence type="ECO:0000313" key="5">
    <source>
        <dbReference type="Proteomes" id="UP000253426"/>
    </source>
</evidence>
<keyword evidence="1" id="KW-0175">Coiled coil</keyword>
<feature type="signal peptide" evidence="2">
    <location>
        <begin position="1"/>
        <end position="22"/>
    </location>
</feature>
<feature type="chain" id="PRO_5016727098" evidence="2">
    <location>
        <begin position="23"/>
        <end position="401"/>
    </location>
</feature>
<protein>
    <submittedName>
        <fullName evidence="4">von Willebrand factor type A domain-containing protein</fullName>
    </submittedName>
</protein>
<dbReference type="SUPFAM" id="SSF53300">
    <property type="entry name" value="vWA-like"/>
    <property type="match status" value="1"/>
</dbReference>